<accession>A0ABR1NXZ8</accession>
<dbReference type="Proteomes" id="UP001430848">
    <property type="component" value="Unassembled WGS sequence"/>
</dbReference>
<protein>
    <submittedName>
        <fullName evidence="2">Uncharacterized protein</fullName>
    </submittedName>
</protein>
<keyword evidence="3" id="KW-1185">Reference proteome</keyword>
<sequence>MNMEAGGSRSQPDTAAEMSKLIIDYCIESYERRPATPKGLLSIRQMFSKAINIVGRAETMLFKDFSSHIQRWREQITGKSGQGTRNKADKEEKVQEKRTVESGQAALLSETCSNDERNGEISADVALRKAAQKAQDLSNAIKDIRDELNILKATAQYQQDVQEALYMSQEGITSANQKGPLMDRIQRLWANLSAAHVANDIREMDSVADRIQAAVSTL</sequence>
<feature type="coiled-coil region" evidence="1">
    <location>
        <begin position="127"/>
        <end position="154"/>
    </location>
</feature>
<comment type="caution">
    <text evidence="2">The sequence shown here is derived from an EMBL/GenBank/DDBJ whole genome shotgun (WGS) entry which is preliminary data.</text>
</comment>
<evidence type="ECO:0000256" key="1">
    <source>
        <dbReference type="SAM" id="Coils"/>
    </source>
</evidence>
<evidence type="ECO:0000313" key="2">
    <source>
        <dbReference type="EMBL" id="KAK7719432.1"/>
    </source>
</evidence>
<gene>
    <name evidence="2" type="ORF">SLS63_010070</name>
</gene>
<name>A0ABR1NXZ8_DIAER</name>
<organism evidence="2 3">
    <name type="scientific">Diaporthe eres</name>
    <name type="common">Phomopsis oblonga</name>
    <dbReference type="NCBI Taxonomy" id="83184"/>
    <lineage>
        <taxon>Eukaryota</taxon>
        <taxon>Fungi</taxon>
        <taxon>Dikarya</taxon>
        <taxon>Ascomycota</taxon>
        <taxon>Pezizomycotina</taxon>
        <taxon>Sordariomycetes</taxon>
        <taxon>Sordariomycetidae</taxon>
        <taxon>Diaporthales</taxon>
        <taxon>Diaporthaceae</taxon>
        <taxon>Diaporthe</taxon>
        <taxon>Diaporthe eres species complex</taxon>
    </lineage>
</organism>
<keyword evidence="1" id="KW-0175">Coiled coil</keyword>
<dbReference type="EMBL" id="JAKNSF020000079">
    <property type="protein sequence ID" value="KAK7719432.1"/>
    <property type="molecule type" value="Genomic_DNA"/>
</dbReference>
<proteinExistence type="predicted"/>
<evidence type="ECO:0000313" key="3">
    <source>
        <dbReference type="Proteomes" id="UP001430848"/>
    </source>
</evidence>
<reference evidence="2 3" key="1">
    <citation type="submission" date="2024-02" db="EMBL/GenBank/DDBJ databases">
        <title>De novo assembly and annotation of 12 fungi associated with fruit tree decline syndrome in Ontario, Canada.</title>
        <authorList>
            <person name="Sulman M."/>
            <person name="Ellouze W."/>
            <person name="Ilyukhin E."/>
        </authorList>
    </citation>
    <scope>NUCLEOTIDE SEQUENCE [LARGE SCALE GENOMIC DNA]</scope>
    <source>
        <strain evidence="2 3">M169</strain>
    </source>
</reference>